<dbReference type="GO" id="GO:0003824">
    <property type="term" value="F:catalytic activity"/>
    <property type="evidence" value="ECO:0007669"/>
    <property type="project" value="UniProtKB-ARBA"/>
</dbReference>
<dbReference type="Pfam" id="PF12697">
    <property type="entry name" value="Abhydrolase_6"/>
    <property type="match status" value="1"/>
</dbReference>
<dbReference type="RefSeq" id="WP_179822726.1">
    <property type="nucleotide sequence ID" value="NZ_JACCFS010000001.1"/>
</dbReference>
<dbReference type="InterPro" id="IPR029058">
    <property type="entry name" value="AB_hydrolase_fold"/>
</dbReference>
<evidence type="ECO:0000313" key="2">
    <source>
        <dbReference type="EMBL" id="NYJ34200.1"/>
    </source>
</evidence>
<dbReference type="Gene3D" id="3.40.50.1820">
    <property type="entry name" value="alpha/beta hydrolase"/>
    <property type="match status" value="1"/>
</dbReference>
<gene>
    <name evidence="2" type="ORF">HNR10_002081</name>
</gene>
<dbReference type="SUPFAM" id="SSF53474">
    <property type="entry name" value="alpha/beta-Hydrolases"/>
    <property type="match status" value="1"/>
</dbReference>
<dbReference type="EMBL" id="JACCFS010000001">
    <property type="protein sequence ID" value="NYJ34200.1"/>
    <property type="molecule type" value="Genomic_DNA"/>
</dbReference>
<dbReference type="Proteomes" id="UP000572051">
    <property type="component" value="Unassembled WGS sequence"/>
</dbReference>
<proteinExistence type="predicted"/>
<reference evidence="2 3" key="1">
    <citation type="submission" date="2020-07" db="EMBL/GenBank/DDBJ databases">
        <title>Sequencing the genomes of 1000 actinobacteria strains.</title>
        <authorList>
            <person name="Klenk H.-P."/>
        </authorList>
    </citation>
    <scope>NUCLEOTIDE SEQUENCE [LARGE SCALE GENOMIC DNA]</scope>
    <source>
        <strain evidence="2 3">DSM 44442</strain>
    </source>
</reference>
<evidence type="ECO:0000259" key="1">
    <source>
        <dbReference type="Pfam" id="PF12697"/>
    </source>
</evidence>
<sequence length="231" mass="24475">MRLHTYEAGNGPRTALLVHGAMSDHGTWHAVEADLVDRGYRVIGVDLRGHGRSPRGEYTVPALGQDLVDTLPTGADLAIGHSMGGLALSLAVERLGPARAVYSDPAFQFGAVTTAATDAMRSMVERATAESVRAMNPRWSDADIRAELAGFAAFDPAFFDVVTEAAAEDRLPAKAVVPSLVQLADPSFTVDADGARLLAERGFTVRVVEGAGHCVHRDDLPGFLASLDGWI</sequence>
<protein>
    <submittedName>
        <fullName evidence="2">Pimeloyl-ACP methyl ester carboxylesterase</fullName>
    </submittedName>
</protein>
<dbReference type="AlphaFoldDB" id="A0A7Z0JAA0"/>
<keyword evidence="3" id="KW-1185">Reference proteome</keyword>
<comment type="caution">
    <text evidence="2">The sequence shown here is derived from an EMBL/GenBank/DDBJ whole genome shotgun (WGS) entry which is preliminary data.</text>
</comment>
<feature type="domain" description="AB hydrolase-1" evidence="1">
    <location>
        <begin position="16"/>
        <end position="218"/>
    </location>
</feature>
<name>A0A7Z0JAA0_9ACTN</name>
<organism evidence="2 3">
    <name type="scientific">Nocardiopsis aegyptia</name>
    <dbReference type="NCBI Taxonomy" id="220378"/>
    <lineage>
        <taxon>Bacteria</taxon>
        <taxon>Bacillati</taxon>
        <taxon>Actinomycetota</taxon>
        <taxon>Actinomycetes</taxon>
        <taxon>Streptosporangiales</taxon>
        <taxon>Nocardiopsidaceae</taxon>
        <taxon>Nocardiopsis</taxon>
    </lineage>
</organism>
<evidence type="ECO:0000313" key="3">
    <source>
        <dbReference type="Proteomes" id="UP000572051"/>
    </source>
</evidence>
<dbReference type="PANTHER" id="PTHR43329">
    <property type="entry name" value="EPOXIDE HYDROLASE"/>
    <property type="match status" value="1"/>
</dbReference>
<dbReference type="InterPro" id="IPR000073">
    <property type="entry name" value="AB_hydrolase_1"/>
</dbReference>
<accession>A0A7Z0JAA0</accession>